<comment type="caution">
    <text evidence="2">The sequence shown here is derived from an EMBL/GenBank/DDBJ whole genome shotgun (WGS) entry which is preliminary data.</text>
</comment>
<dbReference type="AlphaFoldDB" id="A0A392SWJ3"/>
<keyword evidence="3" id="KW-1185">Reference proteome</keyword>
<evidence type="ECO:0000313" key="3">
    <source>
        <dbReference type="Proteomes" id="UP000265520"/>
    </source>
</evidence>
<accession>A0A392SWJ3</accession>
<feature type="region of interest" description="Disordered" evidence="1">
    <location>
        <begin position="42"/>
        <end position="61"/>
    </location>
</feature>
<name>A0A392SWJ3_9FABA</name>
<dbReference type="Proteomes" id="UP000265520">
    <property type="component" value="Unassembled WGS sequence"/>
</dbReference>
<sequence length="61" mass="7017">MLARGAAQAYARRSYQKTNHPKIIALRAAQLPLRAAQLTENHRATNQQHYARRSTCCARRR</sequence>
<evidence type="ECO:0000256" key="1">
    <source>
        <dbReference type="SAM" id="MobiDB-lite"/>
    </source>
</evidence>
<evidence type="ECO:0000313" key="2">
    <source>
        <dbReference type="EMBL" id="MCI53221.1"/>
    </source>
</evidence>
<reference evidence="2 3" key="1">
    <citation type="journal article" date="2018" name="Front. Plant Sci.">
        <title>Red Clover (Trifolium pratense) and Zigzag Clover (T. medium) - A Picture of Genomic Similarities and Differences.</title>
        <authorList>
            <person name="Dluhosova J."/>
            <person name="Istvanek J."/>
            <person name="Nedelnik J."/>
            <person name="Repkova J."/>
        </authorList>
    </citation>
    <scope>NUCLEOTIDE SEQUENCE [LARGE SCALE GENOMIC DNA]</scope>
    <source>
        <strain evidence="3">cv. 10/8</strain>
        <tissue evidence="2">Leaf</tissue>
    </source>
</reference>
<protein>
    <submittedName>
        <fullName evidence="2">Uncharacterized protein</fullName>
    </submittedName>
</protein>
<organism evidence="2 3">
    <name type="scientific">Trifolium medium</name>
    <dbReference type="NCBI Taxonomy" id="97028"/>
    <lineage>
        <taxon>Eukaryota</taxon>
        <taxon>Viridiplantae</taxon>
        <taxon>Streptophyta</taxon>
        <taxon>Embryophyta</taxon>
        <taxon>Tracheophyta</taxon>
        <taxon>Spermatophyta</taxon>
        <taxon>Magnoliopsida</taxon>
        <taxon>eudicotyledons</taxon>
        <taxon>Gunneridae</taxon>
        <taxon>Pentapetalae</taxon>
        <taxon>rosids</taxon>
        <taxon>fabids</taxon>
        <taxon>Fabales</taxon>
        <taxon>Fabaceae</taxon>
        <taxon>Papilionoideae</taxon>
        <taxon>50 kb inversion clade</taxon>
        <taxon>NPAAA clade</taxon>
        <taxon>Hologalegina</taxon>
        <taxon>IRL clade</taxon>
        <taxon>Trifolieae</taxon>
        <taxon>Trifolium</taxon>
    </lineage>
</organism>
<dbReference type="EMBL" id="LXQA010459877">
    <property type="protein sequence ID" value="MCI53221.1"/>
    <property type="molecule type" value="Genomic_DNA"/>
</dbReference>
<feature type="non-terminal residue" evidence="2">
    <location>
        <position position="61"/>
    </location>
</feature>
<proteinExistence type="predicted"/>